<dbReference type="Pfam" id="PF07995">
    <property type="entry name" value="GSDH"/>
    <property type="match status" value="1"/>
</dbReference>
<dbReference type="RefSeq" id="WP_084133916.1">
    <property type="nucleotide sequence ID" value="NZ_CP022752.1"/>
</dbReference>
<dbReference type="InterPro" id="IPR012938">
    <property type="entry name" value="Glc/Sorbosone_DH"/>
</dbReference>
<dbReference type="EMBL" id="CP022752">
    <property type="protein sequence ID" value="ASU81264.1"/>
    <property type="molecule type" value="Genomic_DNA"/>
</dbReference>
<dbReference type="PANTHER" id="PTHR19328">
    <property type="entry name" value="HEDGEHOG-INTERACTING PROTEIN"/>
    <property type="match status" value="1"/>
</dbReference>
<dbReference type="KEGG" id="aey:CDG81_18805"/>
<accession>A0A223RZI8</accession>
<feature type="domain" description="Glucose/Sorbosone dehydrogenase" evidence="2">
    <location>
        <begin position="66"/>
        <end position="400"/>
    </location>
</feature>
<evidence type="ECO:0000256" key="1">
    <source>
        <dbReference type="SAM" id="MobiDB-lite"/>
    </source>
</evidence>
<name>A0A223RZI8_9ACTN</name>
<evidence type="ECO:0000313" key="4">
    <source>
        <dbReference type="Proteomes" id="UP000215043"/>
    </source>
</evidence>
<evidence type="ECO:0000259" key="2">
    <source>
        <dbReference type="Pfam" id="PF07995"/>
    </source>
</evidence>
<gene>
    <name evidence="3" type="ORF">CDG81_18805</name>
</gene>
<dbReference type="PANTHER" id="PTHR19328:SF13">
    <property type="entry name" value="HIPL1 PROTEIN"/>
    <property type="match status" value="1"/>
</dbReference>
<feature type="region of interest" description="Disordered" evidence="1">
    <location>
        <begin position="1"/>
        <end position="20"/>
    </location>
</feature>
<dbReference type="InterPro" id="IPR011042">
    <property type="entry name" value="6-blade_b-propeller_TolB-like"/>
</dbReference>
<dbReference type="SUPFAM" id="SSF50952">
    <property type="entry name" value="Soluble quinoprotein glucose dehydrogenase"/>
    <property type="match status" value="1"/>
</dbReference>
<protein>
    <submittedName>
        <fullName evidence="3">Glucose dehydrogenase</fullName>
    </submittedName>
</protein>
<reference evidence="3 4" key="1">
    <citation type="submission" date="2017-08" db="EMBL/GenBank/DDBJ databases">
        <title>The complete genome sequence of moderately halophilic actinomycete Actinopolyspora erythraea YIM 90600, the producer of novel erythromycin, novel actinopolysporins A-C and tubercidin.</title>
        <authorList>
            <person name="Yin M."/>
            <person name="Tang S."/>
        </authorList>
    </citation>
    <scope>NUCLEOTIDE SEQUENCE [LARGE SCALE GENOMIC DNA]</scope>
    <source>
        <strain evidence="3 4">YIM 90600</strain>
    </source>
</reference>
<dbReference type="OrthoDB" id="9770043at2"/>
<sequence length="408" mass="43799">MVTSESQPRPDQPRPEPPLIGRRRVLSGVAGTLLLSGCGGGGTDDARTTGPDPDVRLRVEVLSERLEHGWGVGFLPDGSALVTQRPGRLAVVDGSGTRTVRANFDDVLVRGEGGLMGLLVDPDFGSNRRFITCQTYQRDGEATDIRLVDWRLSADGRAAERTGTLLTGLPLNPSGRHSGCRPAWDSEGNLLVTTGDTARPGVAQDLGSLGGKVLRLRPDTAEPVADNPMIDSPEPATRLVLTFGHRNPQGVAMRDDGEVFIAEHGPEVDDELNRLVPGGNYGWDPSRGGRSSYYDESVPMTDRERFPGAVPAVWTSGDETVAVCDATFLRGSRWGPLEGVLAVTTLKGSKLLLFRLSADRRNARRMWVPEELDGTHGRLRAATLGPDDALYLTTSNGSGDRLLRVAPA</sequence>
<dbReference type="AlphaFoldDB" id="A0A223RZI8"/>
<organism evidence="3 4">
    <name type="scientific">Actinopolyspora erythraea</name>
    <dbReference type="NCBI Taxonomy" id="414996"/>
    <lineage>
        <taxon>Bacteria</taxon>
        <taxon>Bacillati</taxon>
        <taxon>Actinomycetota</taxon>
        <taxon>Actinomycetes</taxon>
        <taxon>Actinopolysporales</taxon>
        <taxon>Actinopolysporaceae</taxon>
        <taxon>Actinopolyspora</taxon>
    </lineage>
</organism>
<dbReference type="Gene3D" id="2.120.10.30">
    <property type="entry name" value="TolB, C-terminal domain"/>
    <property type="match status" value="1"/>
</dbReference>
<proteinExistence type="predicted"/>
<dbReference type="InterPro" id="IPR011041">
    <property type="entry name" value="Quinoprot_gluc/sorb_DH_b-prop"/>
</dbReference>
<evidence type="ECO:0000313" key="3">
    <source>
        <dbReference type="EMBL" id="ASU81264.1"/>
    </source>
</evidence>
<dbReference type="Proteomes" id="UP000215043">
    <property type="component" value="Chromosome"/>
</dbReference>